<evidence type="ECO:0000256" key="2">
    <source>
        <dbReference type="HAMAP-Rule" id="MF_00457"/>
    </source>
</evidence>
<dbReference type="SMART" id="SM00849">
    <property type="entry name" value="Lactamase_B"/>
    <property type="match status" value="1"/>
</dbReference>
<evidence type="ECO:0000259" key="3">
    <source>
        <dbReference type="SMART" id="SM00849"/>
    </source>
</evidence>
<dbReference type="PANTHER" id="PTHR43546">
    <property type="entry name" value="UPF0173 METAL-DEPENDENT HYDROLASE MJ1163-RELATED"/>
    <property type="match status" value="1"/>
</dbReference>
<reference evidence="4" key="1">
    <citation type="submission" date="2020-02" db="EMBL/GenBank/DDBJ databases">
        <authorList>
            <person name="Meier V. D."/>
        </authorList>
    </citation>
    <scope>NUCLEOTIDE SEQUENCE</scope>
    <source>
        <strain evidence="4">AVDCRST_MAG79</strain>
    </source>
</reference>
<accession>A0A6J4TRV2</accession>
<dbReference type="PANTHER" id="PTHR43546:SF3">
    <property type="entry name" value="UPF0173 METAL-DEPENDENT HYDROLASE MJ1163"/>
    <property type="match status" value="1"/>
</dbReference>
<keyword evidence="1 2" id="KW-0378">Hydrolase</keyword>
<feature type="domain" description="Metallo-beta-lactamase" evidence="3">
    <location>
        <begin position="12"/>
        <end position="201"/>
    </location>
</feature>
<organism evidence="4">
    <name type="scientific">uncultured Thermoleophilia bacterium</name>
    <dbReference type="NCBI Taxonomy" id="1497501"/>
    <lineage>
        <taxon>Bacteria</taxon>
        <taxon>Bacillati</taxon>
        <taxon>Actinomycetota</taxon>
        <taxon>Thermoleophilia</taxon>
        <taxon>environmental samples</taxon>
    </lineage>
</organism>
<dbReference type="AlphaFoldDB" id="A0A6J4TRV2"/>
<dbReference type="InterPro" id="IPR001279">
    <property type="entry name" value="Metallo-B-lactamas"/>
</dbReference>
<name>A0A6J4TRV2_9ACTN</name>
<dbReference type="Pfam" id="PF12706">
    <property type="entry name" value="Lactamase_B_2"/>
    <property type="match status" value="1"/>
</dbReference>
<dbReference type="InterPro" id="IPR050114">
    <property type="entry name" value="UPF0173_UPF0282_UlaG_hydrolase"/>
</dbReference>
<sequence length="238" mass="25074">MIGRDVKVTWYGHGTWGWTSPGGVRILVDPFLTDNPSTPDTLKRPDTDLILVTHGHGDHVGDVVAVAARTGAPVLAPVEVGDWLESQGVDGVVTFNQGGSVEQRGVRFTMTKAEHTGGLPGGAGGPALYGGEPKGYVITFENGFRVYQSGDTDVFSDMALIRELWAPDLAVLSIGDHFTMGPYAAAHAVRLLGVRQVLGGHWGTFPPLVGTPAALRDELATLGVDAEVLDIAPGQTLE</sequence>
<dbReference type="HAMAP" id="MF_00457">
    <property type="entry name" value="UPF0173"/>
    <property type="match status" value="1"/>
</dbReference>
<dbReference type="InterPro" id="IPR022877">
    <property type="entry name" value="UPF0173"/>
</dbReference>
<dbReference type="Gene3D" id="3.60.15.10">
    <property type="entry name" value="Ribonuclease Z/Hydroxyacylglutathione hydrolase-like"/>
    <property type="match status" value="1"/>
</dbReference>
<protein>
    <recommendedName>
        <fullName evidence="2">UPF0173 metal-dependent hydrolase AVDCRST_MAG79-910</fullName>
    </recommendedName>
</protein>
<dbReference type="InterPro" id="IPR036866">
    <property type="entry name" value="RibonucZ/Hydroxyglut_hydro"/>
</dbReference>
<dbReference type="GO" id="GO:0016787">
    <property type="term" value="F:hydrolase activity"/>
    <property type="evidence" value="ECO:0007669"/>
    <property type="project" value="UniProtKB-UniRule"/>
</dbReference>
<gene>
    <name evidence="4" type="ORF">AVDCRST_MAG79-910</name>
</gene>
<comment type="similarity">
    <text evidence="2">Belongs to the UPF0173 family.</text>
</comment>
<proteinExistence type="inferred from homology"/>
<dbReference type="SUPFAM" id="SSF56281">
    <property type="entry name" value="Metallo-hydrolase/oxidoreductase"/>
    <property type="match status" value="1"/>
</dbReference>
<dbReference type="EMBL" id="CADCWC010000163">
    <property type="protein sequence ID" value="CAA9530956.1"/>
    <property type="molecule type" value="Genomic_DNA"/>
</dbReference>
<evidence type="ECO:0000256" key="1">
    <source>
        <dbReference type="ARBA" id="ARBA00022801"/>
    </source>
</evidence>
<evidence type="ECO:0000313" key="4">
    <source>
        <dbReference type="EMBL" id="CAA9530956.1"/>
    </source>
</evidence>
<dbReference type="NCBIfam" id="NF001911">
    <property type="entry name" value="PRK00685.1"/>
    <property type="match status" value="1"/>
</dbReference>